<keyword evidence="2" id="KW-0472">Membrane</keyword>
<feature type="transmembrane region" description="Helical" evidence="2">
    <location>
        <begin position="329"/>
        <end position="348"/>
    </location>
</feature>
<feature type="compositionally biased region" description="Acidic residues" evidence="1">
    <location>
        <begin position="1011"/>
        <end position="1021"/>
    </location>
</feature>
<feature type="transmembrane region" description="Helical" evidence="2">
    <location>
        <begin position="970"/>
        <end position="996"/>
    </location>
</feature>
<dbReference type="InterPro" id="IPR001036">
    <property type="entry name" value="Acrflvin-R"/>
</dbReference>
<feature type="transmembrane region" description="Helical" evidence="2">
    <location>
        <begin position="893"/>
        <end position="918"/>
    </location>
</feature>
<dbReference type="Gene3D" id="3.30.70.1320">
    <property type="entry name" value="Multidrug efflux transporter AcrB pore domain like"/>
    <property type="match status" value="1"/>
</dbReference>
<dbReference type="Gene3D" id="3.30.70.1440">
    <property type="entry name" value="Multidrug efflux transporter AcrB pore domain"/>
    <property type="match status" value="1"/>
</dbReference>
<dbReference type="PRINTS" id="PR00702">
    <property type="entry name" value="ACRIFLAVINRP"/>
</dbReference>
<dbReference type="SUPFAM" id="SSF82866">
    <property type="entry name" value="Multidrug efflux transporter AcrB transmembrane domain"/>
    <property type="match status" value="2"/>
</dbReference>
<dbReference type="InterPro" id="IPR027463">
    <property type="entry name" value="AcrB_DN_DC_subdom"/>
</dbReference>
<comment type="caution">
    <text evidence="3">The sequence shown here is derived from an EMBL/GenBank/DDBJ whole genome shotgun (WGS) entry which is preliminary data.</text>
</comment>
<keyword evidence="2" id="KW-1133">Transmembrane helix</keyword>
<feature type="transmembrane region" description="Helical" evidence="2">
    <location>
        <begin position="838"/>
        <end position="856"/>
    </location>
</feature>
<feature type="region of interest" description="Disordered" evidence="1">
    <location>
        <begin position="626"/>
        <end position="652"/>
    </location>
</feature>
<dbReference type="Gene3D" id="3.30.70.1430">
    <property type="entry name" value="Multidrug efflux transporter AcrB pore domain"/>
    <property type="match status" value="2"/>
</dbReference>
<reference evidence="3 4" key="1">
    <citation type="submission" date="2023-08" db="EMBL/GenBank/DDBJ databases">
        <authorList>
            <person name="Park J.-S."/>
        </authorList>
    </citation>
    <scope>NUCLEOTIDE SEQUENCE [LARGE SCALE GENOMIC DNA]</scope>
    <source>
        <strain evidence="3 4">2205SS18-9</strain>
    </source>
</reference>
<proteinExistence type="predicted"/>
<dbReference type="Gene3D" id="3.30.2090.10">
    <property type="entry name" value="Multidrug efflux transporter AcrB TolC docking domain, DN and DC subdomains"/>
    <property type="match status" value="2"/>
</dbReference>
<feature type="transmembrane region" description="Helical" evidence="2">
    <location>
        <begin position="939"/>
        <end position="958"/>
    </location>
</feature>
<dbReference type="SUPFAM" id="SSF82714">
    <property type="entry name" value="Multidrug efflux transporter AcrB TolC docking domain, DN and DC subdomains"/>
    <property type="match status" value="2"/>
</dbReference>
<dbReference type="Pfam" id="PF00873">
    <property type="entry name" value="ACR_tran"/>
    <property type="match status" value="1"/>
</dbReference>
<dbReference type="Proteomes" id="UP001231941">
    <property type="component" value="Unassembled WGS sequence"/>
</dbReference>
<feature type="transmembrane region" description="Helical" evidence="2">
    <location>
        <begin position="12"/>
        <end position="29"/>
    </location>
</feature>
<accession>A0ABT9IZ64</accession>
<organism evidence="3 4">
    <name type="scientific">Chengkuizengella axinellae</name>
    <dbReference type="NCBI Taxonomy" id="3064388"/>
    <lineage>
        <taxon>Bacteria</taxon>
        <taxon>Bacillati</taxon>
        <taxon>Bacillota</taxon>
        <taxon>Bacilli</taxon>
        <taxon>Bacillales</taxon>
        <taxon>Paenibacillaceae</taxon>
        <taxon>Chengkuizengella</taxon>
    </lineage>
</organism>
<feature type="transmembrane region" description="Helical" evidence="2">
    <location>
        <begin position="863"/>
        <end position="887"/>
    </location>
</feature>
<evidence type="ECO:0000256" key="1">
    <source>
        <dbReference type="SAM" id="MobiDB-lite"/>
    </source>
</evidence>
<feature type="transmembrane region" description="Helical" evidence="2">
    <location>
        <begin position="355"/>
        <end position="375"/>
    </location>
</feature>
<sequence length="1034" mass="112521">MNLLKTSVKRPVSVIMIVICVLIMGVVSMRDIPVDLYPEMEMPMLSVSVNYTGVAPQEMESLVTEPLENQIASLSGIKTMTSTTSTGSTSIRIEYESDVDLDEAYTELQSTVAAIRGLPDEAGDPNVRKYDPNSAPIMTLGLLGDDLVELEQEANDILVNFQRIEGVASVDIEGGEQKEIKVTLDPLQLELYGISSSDVESAIRNKNNASTVASVPQGDVSVSVRVDGEYESIEDISNTLIPLSNGNSIKVKDIAVVEEVLTERTSITKVNGSPAVLLSVSKQSNSNTIEISDAVQEEVEKLQEEIGEDFELIVVSDESEFIRTSINSVLISLVAGAFFAIIVLLIFLKSIRATAVIAVSIPIAIITTFIFVRYTNQTFNIITLSGLALGLGMMVDSSIVILENIVKYRKEGLGPKQAAIKGGGELISAVIASTTTTLVVFIPMMFIDSGTITDLFLPLAIMVAFSLIAALIVAMTLVPMVASKLLKSKDHNKLMNEPRWMSFLSHQYSKLLKWSLKFRWIVAIFTIVLTVSSIFFITSLNMTTFPTSEEDSITISAGFEEDTDISIVEEYAVQVEEMLKEYEDDIELQELSIRSSRITVNLDLIDQDERELTNAALQSEIQEKMKEIPGASDSSAQRSRRGVSTSTGDINITLSGSDQKSLTNLAEEVEIVLSSNLNLENVEVPQTSGEPQLTITVDDELAQMYGLSQNQIISQISDNFNETRVTQLREGGYEYNISIGLPDYQTESIAALSSFQLSTQSGNYVPLLSVASIDSTIGPTAITRVDQKNELSVTADIVDGANLAEVTAEVEEAVESISVPSGADISVGGTQEEFDETIIPLLLTVALAIFLVYTVMAVQFESFIYPFIIMFSLPTTTVGVIFGLLITGTDLSFSAMIGVIVLAGIVVNNAIVLVDYINQLKRSGESRNHSIVLAGKSRLRPILMTTLTTVLGMVPMAIGIGEGTEMQQPIGVVVIFGLLVSMFFTLLFVPVMYTIIDDAGQKMRKLFRISEDEEDEEDDIDSQQQMGTTTTITG</sequence>
<dbReference type="EMBL" id="JAVAMP010000003">
    <property type="protein sequence ID" value="MDP5274513.1"/>
    <property type="molecule type" value="Genomic_DNA"/>
</dbReference>
<dbReference type="PANTHER" id="PTHR32063:SF0">
    <property type="entry name" value="SWARMING MOTILITY PROTEIN SWRC"/>
    <property type="match status" value="1"/>
</dbReference>
<dbReference type="PANTHER" id="PTHR32063">
    <property type="match status" value="1"/>
</dbReference>
<keyword evidence="2" id="KW-0812">Transmembrane</keyword>
<name>A0ABT9IZ64_9BACL</name>
<feature type="region of interest" description="Disordered" evidence="1">
    <location>
        <begin position="1010"/>
        <end position="1034"/>
    </location>
</feature>
<dbReference type="RefSeq" id="WP_305991819.1">
    <property type="nucleotide sequence ID" value="NZ_JAVAMP010000003.1"/>
</dbReference>
<feature type="transmembrane region" description="Helical" evidence="2">
    <location>
        <begin position="426"/>
        <end position="447"/>
    </location>
</feature>
<feature type="compositionally biased region" description="Polar residues" evidence="1">
    <location>
        <begin position="632"/>
        <end position="652"/>
    </location>
</feature>
<feature type="transmembrane region" description="Helical" evidence="2">
    <location>
        <begin position="459"/>
        <end position="482"/>
    </location>
</feature>
<evidence type="ECO:0000313" key="4">
    <source>
        <dbReference type="Proteomes" id="UP001231941"/>
    </source>
</evidence>
<evidence type="ECO:0000256" key="2">
    <source>
        <dbReference type="SAM" id="Phobius"/>
    </source>
</evidence>
<evidence type="ECO:0000313" key="3">
    <source>
        <dbReference type="EMBL" id="MDP5274513.1"/>
    </source>
</evidence>
<keyword evidence="4" id="KW-1185">Reference proteome</keyword>
<feature type="transmembrane region" description="Helical" evidence="2">
    <location>
        <begin position="381"/>
        <end position="406"/>
    </location>
</feature>
<feature type="transmembrane region" description="Helical" evidence="2">
    <location>
        <begin position="520"/>
        <end position="540"/>
    </location>
</feature>
<dbReference type="SUPFAM" id="SSF82693">
    <property type="entry name" value="Multidrug efflux transporter AcrB pore domain, PN1, PN2, PC1 and PC2 subdomains"/>
    <property type="match status" value="2"/>
</dbReference>
<dbReference type="Gene3D" id="1.20.1640.10">
    <property type="entry name" value="Multidrug efflux transporter AcrB transmembrane domain"/>
    <property type="match status" value="2"/>
</dbReference>
<protein>
    <submittedName>
        <fullName evidence="3">Efflux RND transporter permease subunit</fullName>
    </submittedName>
</protein>
<gene>
    <name evidence="3" type="ORF">Q5Y73_10360</name>
</gene>